<evidence type="ECO:0000313" key="1">
    <source>
        <dbReference type="EMBL" id="CAI9155076.1"/>
    </source>
</evidence>
<gene>
    <name evidence="1" type="ORF">MRATA1EN1_LOCUS4038</name>
</gene>
<dbReference type="EMBL" id="OX459948">
    <property type="protein sequence ID" value="CAI9155076.1"/>
    <property type="molecule type" value="Genomic_DNA"/>
</dbReference>
<proteinExistence type="predicted"/>
<keyword evidence="2" id="KW-1185">Reference proteome</keyword>
<reference evidence="1" key="1">
    <citation type="submission" date="2023-04" db="EMBL/GenBank/DDBJ databases">
        <authorList>
            <consortium name="ELIXIR-Norway"/>
        </authorList>
    </citation>
    <scope>NUCLEOTIDE SEQUENCE [LARGE SCALE GENOMIC DNA]</scope>
</reference>
<organism evidence="1 2">
    <name type="scientific">Rangifer tarandus platyrhynchus</name>
    <name type="common">Svalbard reindeer</name>
    <dbReference type="NCBI Taxonomy" id="3082113"/>
    <lineage>
        <taxon>Eukaryota</taxon>
        <taxon>Metazoa</taxon>
        <taxon>Chordata</taxon>
        <taxon>Craniata</taxon>
        <taxon>Vertebrata</taxon>
        <taxon>Euteleostomi</taxon>
        <taxon>Mammalia</taxon>
        <taxon>Eutheria</taxon>
        <taxon>Laurasiatheria</taxon>
        <taxon>Artiodactyla</taxon>
        <taxon>Ruminantia</taxon>
        <taxon>Pecora</taxon>
        <taxon>Cervidae</taxon>
        <taxon>Odocoileinae</taxon>
        <taxon>Rangifer</taxon>
    </lineage>
</organism>
<dbReference type="Proteomes" id="UP001176941">
    <property type="component" value="Chromosome 12"/>
</dbReference>
<name>A0ABN8Y3S7_RANTA</name>
<sequence>MWPPLSGPQDVFILLGTFRRLPAPPQPQASWCPSLHWQRCGSQGPDGQDTLGVTGLVISEADPTSNSEVRKPGLTAFSDPGLPGELHKPLTPSGCLLTAQRLLHARLWNFIP</sequence>
<evidence type="ECO:0000313" key="2">
    <source>
        <dbReference type="Proteomes" id="UP001176941"/>
    </source>
</evidence>
<protein>
    <submittedName>
        <fullName evidence="1">Uncharacterized protein</fullName>
    </submittedName>
</protein>
<accession>A0ABN8Y3S7</accession>